<accession>A0A1S3XCE5</accession>
<evidence type="ECO:0000256" key="1">
    <source>
        <dbReference type="ARBA" id="ARBA00022723"/>
    </source>
</evidence>
<sequence>MAFSGSQQKCIACEKTVYIAEMISTNGVVYHNTCFRCNHCNGKLALSNYSTLDGVLYCKPHFEQILKEKGGASLKHSTSLGKQNELNRSPSKVSALFSGTQDKCAACKKTVYPLEK</sequence>
<dbReference type="AlphaFoldDB" id="A0A1S3XCE5"/>
<organism evidence="6">
    <name type="scientific">Nicotiana tabacum</name>
    <name type="common">Common tobacco</name>
    <dbReference type="NCBI Taxonomy" id="4097"/>
    <lineage>
        <taxon>Eukaryota</taxon>
        <taxon>Viridiplantae</taxon>
        <taxon>Streptophyta</taxon>
        <taxon>Embryophyta</taxon>
        <taxon>Tracheophyta</taxon>
        <taxon>Spermatophyta</taxon>
        <taxon>Magnoliopsida</taxon>
        <taxon>eudicotyledons</taxon>
        <taxon>Gunneridae</taxon>
        <taxon>Pentapetalae</taxon>
        <taxon>asterids</taxon>
        <taxon>lamiids</taxon>
        <taxon>Solanales</taxon>
        <taxon>Solanaceae</taxon>
        <taxon>Nicotianoideae</taxon>
        <taxon>Nicotianeae</taxon>
        <taxon>Nicotiana</taxon>
    </lineage>
</organism>
<dbReference type="GO" id="GO:0005886">
    <property type="term" value="C:plasma membrane"/>
    <property type="evidence" value="ECO:0000318"/>
    <property type="project" value="GO_Central"/>
</dbReference>
<evidence type="ECO:0000256" key="3">
    <source>
        <dbReference type="ARBA" id="ARBA00023038"/>
    </source>
</evidence>
<dbReference type="PANTHER" id="PTHR24206">
    <property type="entry name" value="OS06G0237300 PROTEIN"/>
    <property type="match status" value="1"/>
</dbReference>
<evidence type="ECO:0000256" key="2">
    <source>
        <dbReference type="ARBA" id="ARBA00022833"/>
    </source>
</evidence>
<evidence type="ECO:0000259" key="5">
    <source>
        <dbReference type="PROSITE" id="PS50023"/>
    </source>
</evidence>
<keyword evidence="1 4" id="KW-0479">Metal-binding</keyword>
<dbReference type="Pfam" id="PF00412">
    <property type="entry name" value="LIM"/>
    <property type="match status" value="1"/>
</dbReference>
<proteinExistence type="predicted"/>
<dbReference type="InterPro" id="IPR001781">
    <property type="entry name" value="Znf_LIM"/>
</dbReference>
<dbReference type="GO" id="GO:0051015">
    <property type="term" value="F:actin filament binding"/>
    <property type="evidence" value="ECO:0000318"/>
    <property type="project" value="GO_Central"/>
</dbReference>
<dbReference type="OrthoDB" id="6129702at2759"/>
<reference evidence="6" key="1">
    <citation type="submission" date="2025-08" db="UniProtKB">
        <authorList>
            <consortium name="RefSeq"/>
        </authorList>
    </citation>
    <scope>IDENTIFICATION</scope>
</reference>
<dbReference type="PROSITE" id="PS50023">
    <property type="entry name" value="LIM_DOMAIN_2"/>
    <property type="match status" value="1"/>
</dbReference>
<dbReference type="SMART" id="SM00132">
    <property type="entry name" value="LIM"/>
    <property type="match status" value="1"/>
</dbReference>
<dbReference type="SMR" id="A0A1S3XCE5"/>
<evidence type="ECO:0000313" key="6">
    <source>
        <dbReference type="RefSeq" id="XP_016437610.1"/>
    </source>
</evidence>
<dbReference type="GO" id="GO:0046872">
    <property type="term" value="F:metal ion binding"/>
    <property type="evidence" value="ECO:0007669"/>
    <property type="project" value="UniProtKB-KW"/>
</dbReference>
<dbReference type="KEGG" id="nta:107763633"/>
<dbReference type="GO" id="GO:0015629">
    <property type="term" value="C:actin cytoskeleton"/>
    <property type="evidence" value="ECO:0000318"/>
    <property type="project" value="GO_Central"/>
</dbReference>
<dbReference type="SUPFAM" id="SSF57716">
    <property type="entry name" value="Glucocorticoid receptor-like (DNA-binding domain)"/>
    <property type="match status" value="2"/>
</dbReference>
<dbReference type="PROSITE" id="PS00478">
    <property type="entry name" value="LIM_DOMAIN_1"/>
    <property type="match status" value="1"/>
</dbReference>
<keyword evidence="3 4" id="KW-0440">LIM domain</keyword>
<protein>
    <submittedName>
        <fullName evidence="6">LIM domain-containing protein PLIM2b-like</fullName>
    </submittedName>
</protein>
<keyword evidence="2 4" id="KW-0862">Zinc</keyword>
<dbReference type="OMA" id="CAACKNC"/>
<dbReference type="RefSeq" id="XP_016437610.1">
    <property type="nucleotide sequence ID" value="XM_016582124.1"/>
</dbReference>
<dbReference type="FunFam" id="2.10.110.10:FF:000002">
    <property type="entry name" value="LIM domain and actin-binding 1"/>
    <property type="match status" value="1"/>
</dbReference>
<evidence type="ECO:0000256" key="4">
    <source>
        <dbReference type="PROSITE-ProRule" id="PRU00125"/>
    </source>
</evidence>
<gene>
    <name evidence="6" type="primary">LOC107763633</name>
</gene>
<dbReference type="Gene3D" id="2.10.110.10">
    <property type="entry name" value="Cysteine Rich Protein"/>
    <property type="match status" value="1"/>
</dbReference>
<name>A0A1S3XCE5_TOBAC</name>
<dbReference type="PaxDb" id="4097-A0A1S3XCE5"/>
<feature type="non-terminal residue" evidence="6">
    <location>
        <position position="116"/>
    </location>
</feature>
<dbReference type="GO" id="GO:0051017">
    <property type="term" value="P:actin filament bundle assembly"/>
    <property type="evidence" value="ECO:0000318"/>
    <property type="project" value="GO_Central"/>
</dbReference>
<feature type="domain" description="LIM zinc-binding" evidence="5">
    <location>
        <begin position="8"/>
        <end position="68"/>
    </location>
</feature>